<dbReference type="InterPro" id="IPR000073">
    <property type="entry name" value="AB_hydrolase_1"/>
</dbReference>
<keyword evidence="3" id="KW-1185">Reference proteome</keyword>
<dbReference type="InterPro" id="IPR050266">
    <property type="entry name" value="AB_hydrolase_sf"/>
</dbReference>
<dbReference type="EMBL" id="AAQH01000017">
    <property type="protein sequence ID" value="EAT11449.1"/>
    <property type="molecule type" value="Genomic_DNA"/>
</dbReference>
<dbReference type="InterPro" id="IPR029058">
    <property type="entry name" value="AB_hydrolase_fold"/>
</dbReference>
<reference evidence="2 3" key="1">
    <citation type="submission" date="2006-03" db="EMBL/GenBank/DDBJ databases">
        <authorList>
            <person name="Pinhassi J."/>
            <person name="Pedros-Alio C."/>
            <person name="Ferriera S."/>
            <person name="Johnson J."/>
            <person name="Kravitz S."/>
            <person name="Halpern A."/>
            <person name="Remington K."/>
            <person name="Beeson K."/>
            <person name="Tran B."/>
            <person name="Rogers Y.-H."/>
            <person name="Friedman R."/>
            <person name="Venter J.C."/>
        </authorList>
    </citation>
    <scope>NUCLEOTIDE SEQUENCE [LARGE SCALE GENOMIC DNA]</scope>
    <source>
        <strain evidence="2 3">RED65</strain>
    </source>
</reference>
<dbReference type="HOGENOM" id="CLU_020336_12_2_6"/>
<evidence type="ECO:0000313" key="3">
    <source>
        <dbReference type="Proteomes" id="UP000004263"/>
    </source>
</evidence>
<name>Q1MZV8_9GAMM</name>
<accession>Q1MZV8</accession>
<dbReference type="Proteomes" id="UP000004263">
    <property type="component" value="Unassembled WGS sequence"/>
</dbReference>
<dbReference type="Pfam" id="PF00561">
    <property type="entry name" value="Abhydrolase_1"/>
    <property type="match status" value="1"/>
</dbReference>
<dbReference type="GO" id="GO:0016020">
    <property type="term" value="C:membrane"/>
    <property type="evidence" value="ECO:0007669"/>
    <property type="project" value="TreeGrafter"/>
</dbReference>
<sequence length="270" mass="29689">MQIQHDEFHIREFGNPDNPSLFCIHGWASNSHVFEPLAKLFKDHFHFVCVDLPGFGESKCEDAQQSYQLPYLIEGLLSVAPEKSAWLGWSLGGMLAVQAAAKLQLEKSDRIEALVSMNANAKFIAHKSWKSGVPQPLFDGFMESIADVKTTLRRFAALTVVGEQKDMLQSLKWLQQNTQVPAPTSDVLNASLKLLAQLDNRATLKQLTLPTLHLLSTDDAIVPNGVSQELNKLNPMHPVSFVPNGSHASLVAQPQSVANGILTFLEGLNA</sequence>
<evidence type="ECO:0000259" key="1">
    <source>
        <dbReference type="Pfam" id="PF00561"/>
    </source>
</evidence>
<dbReference type="SUPFAM" id="SSF53474">
    <property type="entry name" value="alpha/beta-Hydrolases"/>
    <property type="match status" value="1"/>
</dbReference>
<dbReference type="STRING" id="207949.RED65_04560"/>
<gene>
    <name evidence="2" type="ORF">RED65_04560</name>
</gene>
<dbReference type="PRINTS" id="PR00111">
    <property type="entry name" value="ABHYDROLASE"/>
</dbReference>
<evidence type="ECO:0000313" key="2">
    <source>
        <dbReference type="EMBL" id="EAT11449.1"/>
    </source>
</evidence>
<dbReference type="PANTHER" id="PTHR43798:SF33">
    <property type="entry name" value="HYDROLASE, PUTATIVE (AFU_ORTHOLOGUE AFUA_2G14860)-RELATED"/>
    <property type="match status" value="1"/>
</dbReference>
<dbReference type="PANTHER" id="PTHR43798">
    <property type="entry name" value="MONOACYLGLYCEROL LIPASE"/>
    <property type="match status" value="1"/>
</dbReference>
<proteinExistence type="predicted"/>
<protein>
    <submittedName>
        <fullName evidence="2">BioH protein</fullName>
    </submittedName>
</protein>
<organism evidence="2 3">
    <name type="scientific">Bermanella marisrubri</name>
    <dbReference type="NCBI Taxonomy" id="207949"/>
    <lineage>
        <taxon>Bacteria</taxon>
        <taxon>Pseudomonadati</taxon>
        <taxon>Pseudomonadota</taxon>
        <taxon>Gammaproteobacteria</taxon>
        <taxon>Oceanospirillales</taxon>
        <taxon>Oceanospirillaceae</taxon>
        <taxon>Bermanella</taxon>
    </lineage>
</organism>
<comment type="caution">
    <text evidence="2">The sequence shown here is derived from an EMBL/GenBank/DDBJ whole genome shotgun (WGS) entry which is preliminary data.</text>
</comment>
<dbReference type="Gene3D" id="3.40.50.1820">
    <property type="entry name" value="alpha/beta hydrolase"/>
    <property type="match status" value="1"/>
</dbReference>
<feature type="domain" description="AB hydrolase-1" evidence="1">
    <location>
        <begin position="19"/>
        <end position="249"/>
    </location>
</feature>
<dbReference type="OrthoDB" id="9780744at2"/>
<dbReference type="ESTHER" id="9gamm-q1mzv8">
    <property type="family name" value="BioH"/>
</dbReference>
<dbReference type="RefSeq" id="WP_007016522.1">
    <property type="nucleotide sequence ID" value="NZ_AAQH01000017.1"/>
</dbReference>
<dbReference type="AlphaFoldDB" id="Q1MZV8"/>